<organism evidence="1 2">
    <name type="scientific">Hemibagrus guttatus</name>
    <dbReference type="NCBI Taxonomy" id="175788"/>
    <lineage>
        <taxon>Eukaryota</taxon>
        <taxon>Metazoa</taxon>
        <taxon>Chordata</taxon>
        <taxon>Craniata</taxon>
        <taxon>Vertebrata</taxon>
        <taxon>Euteleostomi</taxon>
        <taxon>Actinopterygii</taxon>
        <taxon>Neopterygii</taxon>
        <taxon>Teleostei</taxon>
        <taxon>Ostariophysi</taxon>
        <taxon>Siluriformes</taxon>
        <taxon>Bagridae</taxon>
        <taxon>Hemibagrus</taxon>
    </lineage>
</organism>
<reference evidence="1" key="1">
    <citation type="submission" date="2023-06" db="EMBL/GenBank/DDBJ databases">
        <title>Male Hemibagrus guttatus genome.</title>
        <authorList>
            <person name="Bian C."/>
        </authorList>
    </citation>
    <scope>NUCLEOTIDE SEQUENCE</scope>
    <source>
        <strain evidence="1">Male_cb2023</strain>
        <tissue evidence="1">Muscle</tissue>
    </source>
</reference>
<keyword evidence="2" id="KW-1185">Reference proteome</keyword>
<name>A0AAE0QJD8_9TELE</name>
<protein>
    <submittedName>
        <fullName evidence="1">Uncharacterized protein</fullName>
    </submittedName>
</protein>
<gene>
    <name evidence="1" type="ORF">QTP70_020038</name>
</gene>
<dbReference type="EMBL" id="JAUCMX010000015">
    <property type="protein sequence ID" value="KAK3521919.1"/>
    <property type="molecule type" value="Genomic_DNA"/>
</dbReference>
<dbReference type="Proteomes" id="UP001274896">
    <property type="component" value="Unassembled WGS sequence"/>
</dbReference>
<evidence type="ECO:0000313" key="2">
    <source>
        <dbReference type="Proteomes" id="UP001274896"/>
    </source>
</evidence>
<sequence>MPLKILNNFYSCVIESVLTDCITVWYGSTTMRDHKYLQREVNDSTALSADHFIAESTGVLPPSLHPQHGLFTLLPSGRSYMSHYRAPSVLSFQCDHWLYPWSESRRLVVLTDAVDGSVWKACDQETAVDRATWEL</sequence>
<proteinExistence type="predicted"/>
<accession>A0AAE0QJD8</accession>
<evidence type="ECO:0000313" key="1">
    <source>
        <dbReference type="EMBL" id="KAK3521919.1"/>
    </source>
</evidence>
<dbReference type="AlphaFoldDB" id="A0AAE0QJD8"/>
<comment type="caution">
    <text evidence="1">The sequence shown here is derived from an EMBL/GenBank/DDBJ whole genome shotgun (WGS) entry which is preliminary data.</text>
</comment>